<reference evidence="7 8" key="1">
    <citation type="journal article" date="2006" name="J. Bacteriol.">
        <title>Whole-genome sequence of Listeria welshimeri reveals common steps in genome reduction with Listeria innocua as compared to Listeria monocytogenes.</title>
        <authorList>
            <person name="Hain T."/>
            <person name="Steinweg C."/>
            <person name="Kuenne C.T."/>
            <person name="Billion A."/>
            <person name="Ghai R."/>
            <person name="Chatterjee S.S."/>
            <person name="Domann E."/>
            <person name="Kaerst U."/>
            <person name="Goesmann A."/>
            <person name="Bekel T."/>
            <person name="Bartels D."/>
            <person name="Kaiser O."/>
            <person name="Meyer F."/>
            <person name="Puehler A."/>
            <person name="Weisshaar B."/>
            <person name="Wehland J."/>
            <person name="Liang C."/>
            <person name="Dandekar T."/>
            <person name="Lampidis R."/>
            <person name="Kreft J."/>
            <person name="Goebel W."/>
            <person name="Chakraborty T."/>
        </authorList>
    </citation>
    <scope>NUCLEOTIDE SEQUENCE [LARGE SCALE GENOMIC DNA]</scope>
    <source>
        <strain evidence="8">ATCC 35897 / DSM 20650 / CIP 8149 / NCTC 11857 / SLCC 5334 / V8</strain>
    </source>
</reference>
<feature type="transmembrane region" description="Helical" evidence="6">
    <location>
        <begin position="167"/>
        <end position="185"/>
    </location>
</feature>
<dbReference type="InterPro" id="IPR024923">
    <property type="entry name" value="PG_synth_SpoVB"/>
</dbReference>
<dbReference type="KEGG" id="lwe:lwe1640"/>
<organism evidence="7 8">
    <name type="scientific">Listeria welshimeri serovar 6b (strain ATCC 35897 / DSM 20650 / CCUG 15529 / CIP 8149 / NCTC 11857 / SLCC 5334 / V8)</name>
    <dbReference type="NCBI Taxonomy" id="386043"/>
    <lineage>
        <taxon>Bacteria</taxon>
        <taxon>Bacillati</taxon>
        <taxon>Bacillota</taxon>
        <taxon>Bacilli</taxon>
        <taxon>Bacillales</taxon>
        <taxon>Listeriaceae</taxon>
        <taxon>Listeria</taxon>
    </lineage>
</organism>
<feature type="transmembrane region" description="Helical" evidence="6">
    <location>
        <begin position="402"/>
        <end position="423"/>
    </location>
</feature>
<dbReference type="CDD" id="cd13124">
    <property type="entry name" value="MATE_SpoVB_like"/>
    <property type="match status" value="1"/>
</dbReference>
<proteinExistence type="predicted"/>
<evidence type="ECO:0000256" key="1">
    <source>
        <dbReference type="ARBA" id="ARBA00004651"/>
    </source>
</evidence>
<feature type="transmembrane region" description="Helical" evidence="6">
    <location>
        <begin position="47"/>
        <end position="67"/>
    </location>
</feature>
<dbReference type="AlphaFoldDB" id="A0AJ76"/>
<feature type="transmembrane region" description="Helical" evidence="6">
    <location>
        <begin position="244"/>
        <end position="264"/>
    </location>
</feature>
<evidence type="ECO:0000313" key="7">
    <source>
        <dbReference type="EMBL" id="CAK21058.1"/>
    </source>
</evidence>
<evidence type="ECO:0000256" key="2">
    <source>
        <dbReference type="ARBA" id="ARBA00022475"/>
    </source>
</evidence>
<keyword evidence="5 6" id="KW-0472">Membrane</keyword>
<dbReference type="eggNOG" id="COG2244">
    <property type="taxonomic scope" value="Bacteria"/>
</dbReference>
<keyword evidence="2" id="KW-1003">Cell membrane</keyword>
<feature type="transmembrane region" description="Helical" evidence="6">
    <location>
        <begin position="429"/>
        <end position="451"/>
    </location>
</feature>
<dbReference type="HOGENOM" id="CLU_022017_1_0_9"/>
<dbReference type="Pfam" id="PF01943">
    <property type="entry name" value="Polysacc_synt"/>
    <property type="match status" value="1"/>
</dbReference>
<evidence type="ECO:0000313" key="8">
    <source>
        <dbReference type="Proteomes" id="UP000000779"/>
    </source>
</evidence>
<evidence type="ECO:0000256" key="3">
    <source>
        <dbReference type="ARBA" id="ARBA00022692"/>
    </source>
</evidence>
<dbReference type="PIRSF" id="PIRSF038958">
    <property type="entry name" value="PG_synth_SpoVB"/>
    <property type="match status" value="1"/>
</dbReference>
<feature type="transmembrane region" description="Helical" evidence="6">
    <location>
        <begin position="298"/>
        <end position="321"/>
    </location>
</feature>
<feature type="transmembrane region" description="Helical" evidence="6">
    <location>
        <begin position="333"/>
        <end position="354"/>
    </location>
</feature>
<name>A0AJ76_LISW6</name>
<keyword evidence="4 6" id="KW-1133">Transmembrane helix</keyword>
<sequence>MMGSKLLRGTFILTLGTLISKVLGILYVIPFYAIIGGDEPALLYNFGYVPYQLFLSIATAGIPLAVAKYIAKYNAMEEYAVGRRLFKTGVYLMIFSGIVCFLAMYGLAPTLARMQQLEGGYSLADGIKVIRAVSFALLIIPVMSLLRGFFQGYNSMGPSAVSQVLEQVVRIVFLLAGTFIVMYVLDGSVVTAISIATFSAFVGAFASLLLLLWYFYKRKPGLDRMLLEDRGTVKISIPTLYKDIILSAIPFIIVGSATSLYQLIDQFTLGRVLEYIGTAPDLVNSFVAIINFDVQKLIMIPGTLAIAFSMALVPLVTGAYVRKEYAQVKRQLNDVFQILLFLTIPACFGIAMLARPLFTVFFAPSDNGTALLQLFAPIAILFSLFSVSAAVLQGIDEQRFTVLGLLLGLLAKSVLQMPLIMLFEAQGSIIATGIGYAVSCIFMLFIIKKYVRFSFKVILRRTVLFLVITALMGVLVIGLYLGLSNFISPNRKMSAFLLTMICGGSGAVFYGYMAFKLHLSDKLFGPRGTRLREKLRIR</sequence>
<feature type="transmembrane region" description="Helical" evidence="6">
    <location>
        <begin position="88"/>
        <end position="108"/>
    </location>
</feature>
<dbReference type="Proteomes" id="UP000000779">
    <property type="component" value="Chromosome"/>
</dbReference>
<dbReference type="EMBL" id="AM263198">
    <property type="protein sequence ID" value="CAK21058.1"/>
    <property type="molecule type" value="Genomic_DNA"/>
</dbReference>
<gene>
    <name evidence="7" type="ordered locus">lwe1640</name>
</gene>
<protein>
    <submittedName>
        <fullName evidence="7">Uncharacterized protein</fullName>
    </submittedName>
</protein>
<dbReference type="STRING" id="386043.lwe1640"/>
<dbReference type="PANTHER" id="PTHR30250">
    <property type="entry name" value="PST FAMILY PREDICTED COLANIC ACID TRANSPORTER"/>
    <property type="match status" value="1"/>
</dbReference>
<evidence type="ECO:0000256" key="6">
    <source>
        <dbReference type="SAM" id="Phobius"/>
    </source>
</evidence>
<dbReference type="GO" id="GO:0005886">
    <property type="term" value="C:plasma membrane"/>
    <property type="evidence" value="ECO:0007669"/>
    <property type="project" value="UniProtKB-SubCell"/>
</dbReference>
<feature type="transmembrane region" description="Helical" evidence="6">
    <location>
        <begin position="495"/>
        <end position="515"/>
    </location>
</feature>
<dbReference type="InterPro" id="IPR050833">
    <property type="entry name" value="Poly_Biosynth_Transport"/>
</dbReference>
<evidence type="ECO:0000256" key="4">
    <source>
        <dbReference type="ARBA" id="ARBA00022989"/>
    </source>
</evidence>
<dbReference type="InterPro" id="IPR002797">
    <property type="entry name" value="Polysacc_synth"/>
</dbReference>
<keyword evidence="3 6" id="KW-0812">Transmembrane</keyword>
<dbReference type="PANTHER" id="PTHR30250:SF21">
    <property type="entry name" value="LIPID II FLIPPASE MURJ"/>
    <property type="match status" value="1"/>
</dbReference>
<feature type="transmembrane region" description="Helical" evidence="6">
    <location>
        <begin position="12"/>
        <end position="35"/>
    </location>
</feature>
<feature type="transmembrane region" description="Helical" evidence="6">
    <location>
        <begin position="128"/>
        <end position="146"/>
    </location>
</feature>
<feature type="transmembrane region" description="Helical" evidence="6">
    <location>
        <begin position="374"/>
        <end position="395"/>
    </location>
</feature>
<comment type="subcellular location">
    <subcellularLocation>
        <location evidence="1">Cell membrane</location>
        <topology evidence="1">Multi-pass membrane protein</topology>
    </subcellularLocation>
</comment>
<feature type="transmembrane region" description="Helical" evidence="6">
    <location>
        <begin position="463"/>
        <end position="483"/>
    </location>
</feature>
<accession>A0AJ76</accession>
<feature type="transmembrane region" description="Helical" evidence="6">
    <location>
        <begin position="191"/>
        <end position="216"/>
    </location>
</feature>
<evidence type="ECO:0000256" key="5">
    <source>
        <dbReference type="ARBA" id="ARBA00023136"/>
    </source>
</evidence>